<dbReference type="AlphaFoldDB" id="A0A6V7P4F0"/>
<organism evidence="2">
    <name type="scientific">Ananas comosus var. bracteatus</name>
    <name type="common">red pineapple</name>
    <dbReference type="NCBI Taxonomy" id="296719"/>
    <lineage>
        <taxon>Eukaryota</taxon>
        <taxon>Viridiplantae</taxon>
        <taxon>Streptophyta</taxon>
        <taxon>Embryophyta</taxon>
        <taxon>Tracheophyta</taxon>
        <taxon>Spermatophyta</taxon>
        <taxon>Magnoliopsida</taxon>
        <taxon>Liliopsida</taxon>
        <taxon>Poales</taxon>
        <taxon>Bromeliaceae</taxon>
        <taxon>Bromelioideae</taxon>
        <taxon>Ananas</taxon>
    </lineage>
</organism>
<feature type="domain" description="SAM" evidence="1">
    <location>
        <begin position="20"/>
        <end position="64"/>
    </location>
</feature>
<name>A0A6V7P4F0_ANACO</name>
<dbReference type="InterPro" id="IPR001660">
    <property type="entry name" value="SAM"/>
</dbReference>
<dbReference type="Gene3D" id="1.10.150.50">
    <property type="entry name" value="Transcription Factor, Ets-1"/>
    <property type="match status" value="1"/>
</dbReference>
<proteinExistence type="predicted"/>
<gene>
    <name evidence="2" type="ORF">CB5_LOCUS8932</name>
</gene>
<reference evidence="2" key="1">
    <citation type="submission" date="2020-07" db="EMBL/GenBank/DDBJ databases">
        <authorList>
            <person name="Lin J."/>
        </authorList>
    </citation>
    <scope>NUCLEOTIDE SEQUENCE</scope>
</reference>
<protein>
    <recommendedName>
        <fullName evidence="1">SAM domain-containing protein</fullName>
    </recommendedName>
</protein>
<dbReference type="Pfam" id="PF07647">
    <property type="entry name" value="SAM_2"/>
    <property type="match status" value="1"/>
</dbReference>
<dbReference type="PANTHER" id="PTHR33915">
    <property type="entry name" value="OSJNBA0033G05.11 PROTEIN"/>
    <property type="match status" value="1"/>
</dbReference>
<dbReference type="EMBL" id="LR862145">
    <property type="protein sequence ID" value="CAD1825721.1"/>
    <property type="molecule type" value="Genomic_DNA"/>
</dbReference>
<evidence type="ECO:0000313" key="2">
    <source>
        <dbReference type="EMBL" id="CAD1825721.1"/>
    </source>
</evidence>
<accession>A0A6V7P4F0</accession>
<dbReference type="SUPFAM" id="SSF47769">
    <property type="entry name" value="SAM/Pointed domain"/>
    <property type="match status" value="1"/>
</dbReference>
<dbReference type="CDD" id="cd09487">
    <property type="entry name" value="SAM_superfamily"/>
    <property type="match status" value="1"/>
</dbReference>
<dbReference type="InterPro" id="IPR013761">
    <property type="entry name" value="SAM/pointed_sf"/>
</dbReference>
<sequence>MDWYSWLSKSSSLDPSLVYEYSVLFSRNELDADDIADFDHDFLRSMGVSIAKHRLHILRLANKHKNGKNIKINATTTKPKSIINNHNNNNNSITTTTTSTTPHYYYRYYMNTNTGSSSRDSPSSRPAVSRLLAAISKTTNCLARYIRSLAPPRADDDADASAIVAAAPRHESRGRRRTAAMLKRGRWGAACSGGRTDARRSRQPMMITDGRATARRFHDGCGPPSLGGVEIRWDCMFEGLKPT</sequence>
<dbReference type="PANTHER" id="PTHR33915:SF1">
    <property type="entry name" value="OS04G0644100 PROTEIN"/>
    <property type="match status" value="1"/>
</dbReference>
<evidence type="ECO:0000259" key="1">
    <source>
        <dbReference type="Pfam" id="PF07647"/>
    </source>
</evidence>